<proteinExistence type="predicted"/>
<organism evidence="3 4">
    <name type="scientific">Chrysochromulina tobinii</name>
    <dbReference type="NCBI Taxonomy" id="1460289"/>
    <lineage>
        <taxon>Eukaryota</taxon>
        <taxon>Haptista</taxon>
        <taxon>Haptophyta</taxon>
        <taxon>Prymnesiophyceae</taxon>
        <taxon>Prymnesiales</taxon>
        <taxon>Chrysochromulinaceae</taxon>
        <taxon>Chrysochromulina</taxon>
    </lineage>
</organism>
<accession>A0A0M0JVV6</accession>
<evidence type="ECO:0000256" key="2">
    <source>
        <dbReference type="SAM" id="SignalP"/>
    </source>
</evidence>
<evidence type="ECO:0000313" key="4">
    <source>
        <dbReference type="Proteomes" id="UP000037460"/>
    </source>
</evidence>
<evidence type="ECO:0000313" key="3">
    <source>
        <dbReference type="EMBL" id="KOO30253.1"/>
    </source>
</evidence>
<keyword evidence="4" id="KW-1185">Reference proteome</keyword>
<dbReference type="EMBL" id="JWZX01002258">
    <property type="protein sequence ID" value="KOO30253.1"/>
    <property type="molecule type" value="Genomic_DNA"/>
</dbReference>
<dbReference type="Proteomes" id="UP000037460">
    <property type="component" value="Unassembled WGS sequence"/>
</dbReference>
<reference evidence="4" key="1">
    <citation type="journal article" date="2015" name="PLoS Genet.">
        <title>Genome Sequence and Transcriptome Analyses of Chrysochromulina tobin: Metabolic Tools for Enhanced Algal Fitness in the Prominent Order Prymnesiales (Haptophyceae).</title>
        <authorList>
            <person name="Hovde B.T."/>
            <person name="Deodato C.R."/>
            <person name="Hunsperger H.M."/>
            <person name="Ryken S.A."/>
            <person name="Yost W."/>
            <person name="Jha R.K."/>
            <person name="Patterson J."/>
            <person name="Monnat R.J. Jr."/>
            <person name="Barlow S.B."/>
            <person name="Starkenburg S.R."/>
            <person name="Cattolico R.A."/>
        </authorList>
    </citation>
    <scope>NUCLEOTIDE SEQUENCE</scope>
    <source>
        <strain evidence="4">CCMP291</strain>
    </source>
</reference>
<dbReference type="AlphaFoldDB" id="A0A0M0JVV6"/>
<evidence type="ECO:0000256" key="1">
    <source>
        <dbReference type="SAM" id="MobiDB-lite"/>
    </source>
</evidence>
<dbReference type="PROSITE" id="PS51257">
    <property type="entry name" value="PROKAR_LIPOPROTEIN"/>
    <property type="match status" value="1"/>
</dbReference>
<sequence>MNMMRASLLCLVAVFAISCAANDDVLKAVRMKTTRQLREIFKELDIDAPASLSKEELQALALKENAVSRWEELHPEKKRKPRGPGPGGFAFGGDAPEGIDPDTWAKLKAQMNGDFSYEKDPEKARILKKLKSMGISFGGASDMDIEQLRNLEQAMGGMKDGSGFRTPGGGAGASEPEEIEKQEL</sequence>
<dbReference type="OrthoDB" id="10626042at2759"/>
<feature type="region of interest" description="Disordered" evidence="1">
    <location>
        <begin position="72"/>
        <end position="95"/>
    </location>
</feature>
<protein>
    <recommendedName>
        <fullName evidence="5">EF-hand domain-containing protein</fullName>
    </recommendedName>
</protein>
<gene>
    <name evidence="3" type="ORF">Ctob_004315</name>
</gene>
<comment type="caution">
    <text evidence="3">The sequence shown here is derived from an EMBL/GenBank/DDBJ whole genome shotgun (WGS) entry which is preliminary data.</text>
</comment>
<name>A0A0M0JVV6_9EUKA</name>
<evidence type="ECO:0008006" key="5">
    <source>
        <dbReference type="Google" id="ProtNLM"/>
    </source>
</evidence>
<feature type="signal peptide" evidence="2">
    <location>
        <begin position="1"/>
        <end position="21"/>
    </location>
</feature>
<feature type="region of interest" description="Disordered" evidence="1">
    <location>
        <begin position="156"/>
        <end position="184"/>
    </location>
</feature>
<feature type="chain" id="PRO_5005602138" description="EF-hand domain-containing protein" evidence="2">
    <location>
        <begin position="22"/>
        <end position="184"/>
    </location>
</feature>
<keyword evidence="2" id="KW-0732">Signal</keyword>